<dbReference type="OrthoDB" id="2567457at2759"/>
<dbReference type="EMBL" id="JPKY01000180">
    <property type="protein sequence ID" value="KFH40638.1"/>
    <property type="molecule type" value="Genomic_DNA"/>
</dbReference>
<dbReference type="HOGENOM" id="CLU_082760_3_1_1"/>
<comment type="caution">
    <text evidence="1">The sequence shown here is derived from an EMBL/GenBank/DDBJ whole genome shotgun (WGS) entry which is preliminary data.</text>
</comment>
<gene>
    <name evidence="1" type="ORF">ACRE_086620</name>
</gene>
<evidence type="ECO:0008006" key="3">
    <source>
        <dbReference type="Google" id="ProtNLM"/>
    </source>
</evidence>
<evidence type="ECO:0000313" key="1">
    <source>
        <dbReference type="EMBL" id="KFH40638.1"/>
    </source>
</evidence>
<dbReference type="PANTHER" id="PTHR34846">
    <property type="entry name" value="4-CARBOXYMUCONOLACTONE DECARBOXYLASE FAMILY PROTEIN (AFU_ORTHOLOGUE AFUA_6G11590)"/>
    <property type="match status" value="1"/>
</dbReference>
<protein>
    <recommendedName>
        <fullName evidence="3">Carboxymuconolactone decarboxylase-like domain-containing protein</fullName>
    </recommendedName>
</protein>
<dbReference type="Proteomes" id="UP000029964">
    <property type="component" value="Unassembled WGS sequence"/>
</dbReference>
<reference evidence="2" key="1">
    <citation type="journal article" date="2014" name="Genome Announc.">
        <title>Genome sequence and annotation of Acremonium chrysogenum, producer of the beta-lactam antibiotic cephalosporin C.</title>
        <authorList>
            <person name="Terfehr D."/>
            <person name="Dahlmann T.A."/>
            <person name="Specht T."/>
            <person name="Zadra I."/>
            <person name="Kuernsteiner H."/>
            <person name="Kueck U."/>
        </authorList>
    </citation>
    <scope>NUCLEOTIDE SEQUENCE [LARGE SCALE GENOMIC DNA]</scope>
    <source>
        <strain evidence="2">ATCC 11550 / CBS 779.69 / DSM 880 / IAM 14645 / JCM 23072 / IMI 49137</strain>
    </source>
</reference>
<dbReference type="AlphaFoldDB" id="A0A086SU56"/>
<dbReference type="PANTHER" id="PTHR34846:SF11">
    <property type="entry name" value="4-CARBOXYMUCONOLACTONE DECARBOXYLASE FAMILY PROTEIN (AFU_ORTHOLOGUE AFUA_6G11590)"/>
    <property type="match status" value="1"/>
</dbReference>
<organism evidence="1 2">
    <name type="scientific">Hapsidospora chrysogenum (strain ATCC 11550 / CBS 779.69 / DSM 880 / IAM 14645 / JCM 23072 / IMI 49137)</name>
    <name type="common">Acremonium chrysogenum</name>
    <dbReference type="NCBI Taxonomy" id="857340"/>
    <lineage>
        <taxon>Eukaryota</taxon>
        <taxon>Fungi</taxon>
        <taxon>Dikarya</taxon>
        <taxon>Ascomycota</taxon>
        <taxon>Pezizomycotina</taxon>
        <taxon>Sordariomycetes</taxon>
        <taxon>Hypocreomycetidae</taxon>
        <taxon>Hypocreales</taxon>
        <taxon>Bionectriaceae</taxon>
        <taxon>Hapsidospora</taxon>
    </lineage>
</organism>
<name>A0A086SU56_HAPC1</name>
<dbReference type="SUPFAM" id="SSF69118">
    <property type="entry name" value="AhpD-like"/>
    <property type="match status" value="1"/>
</dbReference>
<dbReference type="InterPro" id="IPR029032">
    <property type="entry name" value="AhpD-like"/>
</dbReference>
<dbReference type="STRING" id="857340.A0A086SU56"/>
<sequence>MATRFPLAGAPGDAETQKSIRDKLQQVHAHGGGFRFPWMSEDGSSLVSYFAPLTYCPEMVEPIFKLAGVVNNPAMIKPRNRELVIMAVVSVTRVPLIDNCHRQLAAAAGFSDEQYDQGISGQSPSGLSEEEVAVYELSRQLTVLNEPLDEASWAKARVKLEKSDIVMIAHVVSTYRWIGLLDMVNADSTWSR</sequence>
<dbReference type="Gene3D" id="1.20.1290.10">
    <property type="entry name" value="AhpD-like"/>
    <property type="match status" value="1"/>
</dbReference>
<proteinExistence type="predicted"/>
<evidence type="ECO:0000313" key="2">
    <source>
        <dbReference type="Proteomes" id="UP000029964"/>
    </source>
</evidence>
<keyword evidence="2" id="KW-1185">Reference proteome</keyword>
<accession>A0A086SU56</accession>